<evidence type="ECO:0000256" key="2">
    <source>
        <dbReference type="ARBA" id="ARBA00022679"/>
    </source>
</evidence>
<dbReference type="SUPFAM" id="SSF53335">
    <property type="entry name" value="S-adenosyl-L-methionine-dependent methyltransferases"/>
    <property type="match status" value="1"/>
</dbReference>
<dbReference type="Gene3D" id="3.40.50.150">
    <property type="entry name" value="Vaccinia Virus protein VP39"/>
    <property type="match status" value="1"/>
</dbReference>
<dbReference type="PANTHER" id="PTHR44942:SF4">
    <property type="entry name" value="METHYLTRANSFERASE TYPE 11 DOMAIN-CONTAINING PROTEIN"/>
    <property type="match status" value="1"/>
</dbReference>
<dbReference type="OrthoDB" id="9797252at2"/>
<dbReference type="GO" id="GO:0032259">
    <property type="term" value="P:methylation"/>
    <property type="evidence" value="ECO:0007669"/>
    <property type="project" value="UniProtKB-KW"/>
</dbReference>
<reference evidence="4 5" key="1">
    <citation type="submission" date="2018-07" db="EMBL/GenBank/DDBJ databases">
        <title>Genomic Encyclopedia of Type Strains, Phase III (KMG-III): the genomes of soil and plant-associated and newly described type strains.</title>
        <authorList>
            <person name="Whitman W."/>
        </authorList>
    </citation>
    <scope>NUCLEOTIDE SEQUENCE [LARGE SCALE GENOMIC DNA]</scope>
    <source>
        <strain evidence="4 5">CECT 7506</strain>
    </source>
</reference>
<dbReference type="GO" id="GO:0008168">
    <property type="term" value="F:methyltransferase activity"/>
    <property type="evidence" value="ECO:0007669"/>
    <property type="project" value="UniProtKB-KW"/>
</dbReference>
<comment type="caution">
    <text evidence="4">The sequence shown here is derived from an EMBL/GenBank/DDBJ whole genome shotgun (WGS) entry which is preliminary data.</text>
</comment>
<evidence type="ECO:0000313" key="5">
    <source>
        <dbReference type="Proteomes" id="UP000252415"/>
    </source>
</evidence>
<organism evidence="4 5">
    <name type="scientific">Paenibacillus prosopidis</name>
    <dbReference type="NCBI Taxonomy" id="630520"/>
    <lineage>
        <taxon>Bacteria</taxon>
        <taxon>Bacillati</taxon>
        <taxon>Bacillota</taxon>
        <taxon>Bacilli</taxon>
        <taxon>Bacillales</taxon>
        <taxon>Paenibacillaceae</taxon>
        <taxon>Paenibacillus</taxon>
    </lineage>
</organism>
<sequence length="257" mass="29627">MENKHTFNAVANEYEKFRPSYPSELFQGIIQYSLIEKHDRILEIGCGTGQATSGLVDLGYEHITCVELGKNLADITTEKFKHIKSINVINSAFEDWEGREESYSLAISATAFHFIQPEIGYPKVSKLLKNKGSAAFFWTVHEPSFDEIYSAIRDCYQRYAPQLDDINKPSPDEVINERLKITEQTNLFDELAVKEYRWFQEYTSEQFISFLNTHSGHRLLAEDIRESLFNEIKDVIDQYGGVISKPHLVALFLARKK</sequence>
<dbReference type="InterPro" id="IPR041698">
    <property type="entry name" value="Methyltransf_25"/>
</dbReference>
<dbReference type="RefSeq" id="WP_114379105.1">
    <property type="nucleotide sequence ID" value="NZ_QPJD01000003.1"/>
</dbReference>
<dbReference type="CDD" id="cd02440">
    <property type="entry name" value="AdoMet_MTases"/>
    <property type="match status" value="1"/>
</dbReference>
<dbReference type="AlphaFoldDB" id="A0A368W593"/>
<proteinExistence type="predicted"/>
<evidence type="ECO:0000313" key="4">
    <source>
        <dbReference type="EMBL" id="RCW50264.1"/>
    </source>
</evidence>
<protein>
    <submittedName>
        <fullName evidence="4">Methyltransferase family protein</fullName>
    </submittedName>
</protein>
<gene>
    <name evidence="4" type="ORF">DFP97_103282</name>
</gene>
<dbReference type="InterPro" id="IPR051052">
    <property type="entry name" value="Diverse_substrate_MTase"/>
</dbReference>
<name>A0A368W593_9BACL</name>
<dbReference type="EMBL" id="QPJD01000003">
    <property type="protein sequence ID" value="RCW50264.1"/>
    <property type="molecule type" value="Genomic_DNA"/>
</dbReference>
<evidence type="ECO:0000259" key="3">
    <source>
        <dbReference type="Pfam" id="PF13649"/>
    </source>
</evidence>
<evidence type="ECO:0000256" key="1">
    <source>
        <dbReference type="ARBA" id="ARBA00022603"/>
    </source>
</evidence>
<dbReference type="Pfam" id="PF13649">
    <property type="entry name" value="Methyltransf_25"/>
    <property type="match status" value="1"/>
</dbReference>
<keyword evidence="2 4" id="KW-0808">Transferase</keyword>
<accession>A0A368W593</accession>
<dbReference type="Proteomes" id="UP000252415">
    <property type="component" value="Unassembled WGS sequence"/>
</dbReference>
<keyword evidence="5" id="KW-1185">Reference proteome</keyword>
<feature type="domain" description="Methyltransferase" evidence="3">
    <location>
        <begin position="41"/>
        <end position="132"/>
    </location>
</feature>
<keyword evidence="1 4" id="KW-0489">Methyltransferase</keyword>
<dbReference type="InterPro" id="IPR029063">
    <property type="entry name" value="SAM-dependent_MTases_sf"/>
</dbReference>
<dbReference type="PANTHER" id="PTHR44942">
    <property type="entry name" value="METHYLTRANSF_11 DOMAIN-CONTAINING PROTEIN"/>
    <property type="match status" value="1"/>
</dbReference>